<evidence type="ECO:0000313" key="5">
    <source>
        <dbReference type="Proteomes" id="UP000830236"/>
    </source>
</evidence>
<sequence>MTSQASDSNCFVRPARVEDLEAMGIAHAGAMLATLQAGSSQELPVSVSAMITPAVLASGWQEAVTNPPSPNHHVLVATQAGAVVGLAALAPDSDGDGEITALAVHPAYQRHGHGSRLLAACADLAKQNKMANISMWVIRGDESYVRLLTSAGLAPMAGAQRKLSVGQDVSEVCWGASL</sequence>
<keyword evidence="1" id="KW-0808">Transferase</keyword>
<evidence type="ECO:0000313" key="4">
    <source>
        <dbReference type="EMBL" id="UQF79068.1"/>
    </source>
</evidence>
<dbReference type="CDD" id="cd04301">
    <property type="entry name" value="NAT_SF"/>
    <property type="match status" value="1"/>
</dbReference>
<keyword evidence="2" id="KW-0012">Acyltransferase</keyword>
<dbReference type="GO" id="GO:0016747">
    <property type="term" value="F:acyltransferase activity, transferring groups other than amino-acyl groups"/>
    <property type="evidence" value="ECO:0007669"/>
    <property type="project" value="InterPro"/>
</dbReference>
<dbReference type="SUPFAM" id="SSF55729">
    <property type="entry name" value="Acyl-CoA N-acyltransferases (Nat)"/>
    <property type="match status" value="1"/>
</dbReference>
<reference evidence="4" key="1">
    <citation type="submission" date="2022-05" db="EMBL/GenBank/DDBJ databases">
        <title>Using nanopore sequencing to obtain complete genomes from saliva samples.</title>
        <authorList>
            <person name="Baker J.L."/>
        </authorList>
    </citation>
    <scope>NUCLEOTIDE SEQUENCE</scope>
    <source>
        <strain evidence="4">JCVI-JB-Ag32</strain>
    </source>
</reference>
<proteinExistence type="predicted"/>
<dbReference type="InterPro" id="IPR050680">
    <property type="entry name" value="YpeA/RimI_acetyltransf"/>
</dbReference>
<organism evidence="4 5">
    <name type="scientific">Actinomyces graevenitzii</name>
    <dbReference type="NCBI Taxonomy" id="55565"/>
    <lineage>
        <taxon>Bacteria</taxon>
        <taxon>Bacillati</taxon>
        <taxon>Actinomycetota</taxon>
        <taxon>Actinomycetes</taxon>
        <taxon>Actinomycetales</taxon>
        <taxon>Actinomycetaceae</taxon>
        <taxon>Actinomyces</taxon>
    </lineage>
</organism>
<evidence type="ECO:0000256" key="1">
    <source>
        <dbReference type="ARBA" id="ARBA00022679"/>
    </source>
</evidence>
<dbReference type="AlphaFoldDB" id="A0A9E7D654"/>
<dbReference type="Proteomes" id="UP000830236">
    <property type="component" value="Chromosome"/>
</dbReference>
<dbReference type="InterPro" id="IPR000182">
    <property type="entry name" value="GNAT_dom"/>
</dbReference>
<gene>
    <name evidence="4" type="ORF">M3I41_05495</name>
</gene>
<dbReference type="KEGG" id="agh:M3I41_05495"/>
<dbReference type="Pfam" id="PF00583">
    <property type="entry name" value="Acetyltransf_1"/>
    <property type="match status" value="1"/>
</dbReference>
<dbReference type="PROSITE" id="PS51186">
    <property type="entry name" value="GNAT"/>
    <property type="match status" value="1"/>
</dbReference>
<evidence type="ECO:0000256" key="2">
    <source>
        <dbReference type="ARBA" id="ARBA00023315"/>
    </source>
</evidence>
<name>A0A9E7D654_9ACTO</name>
<feature type="domain" description="N-acetyltransferase" evidence="3">
    <location>
        <begin position="30"/>
        <end position="178"/>
    </location>
</feature>
<protein>
    <submittedName>
        <fullName evidence="4">GNAT family N-acetyltransferase</fullName>
    </submittedName>
</protein>
<dbReference type="InterPro" id="IPR016181">
    <property type="entry name" value="Acyl_CoA_acyltransferase"/>
</dbReference>
<evidence type="ECO:0000259" key="3">
    <source>
        <dbReference type="PROSITE" id="PS51186"/>
    </source>
</evidence>
<dbReference type="EMBL" id="CP097095">
    <property type="protein sequence ID" value="UQF79068.1"/>
    <property type="molecule type" value="Genomic_DNA"/>
</dbReference>
<dbReference type="Gene3D" id="3.40.630.30">
    <property type="match status" value="1"/>
</dbReference>
<dbReference type="PANTHER" id="PTHR43420">
    <property type="entry name" value="ACETYLTRANSFERASE"/>
    <property type="match status" value="1"/>
</dbReference>
<accession>A0A9E7D654</accession>